<dbReference type="FunCoup" id="A0A7M7KNE3">
    <property type="interactions" value="2053"/>
</dbReference>
<protein>
    <recommendedName>
        <fullName evidence="5">Eukaryotic translation initiation factor 3 subunit M</fullName>
        <shortName evidence="5">eIF3m</shortName>
    </recommendedName>
</protein>
<proteinExistence type="inferred from homology"/>
<comment type="subcellular location">
    <subcellularLocation>
        <location evidence="5">Cytoplasm</location>
    </subcellularLocation>
</comment>
<dbReference type="GeneID" id="111253348"/>
<reference evidence="7" key="1">
    <citation type="submission" date="2021-01" db="UniProtKB">
        <authorList>
            <consortium name="EnsemblMetazoa"/>
        </authorList>
    </citation>
    <scope>IDENTIFICATION</scope>
</reference>
<comment type="similarity">
    <text evidence="1">Belongs to the CSN7/EIF3M family. CSN7 subfamily.</text>
</comment>
<dbReference type="InterPro" id="IPR045237">
    <property type="entry name" value="COPS7/eIF3m"/>
</dbReference>
<evidence type="ECO:0000256" key="1">
    <source>
        <dbReference type="ARBA" id="ARBA00008482"/>
    </source>
</evidence>
<dbReference type="RefSeq" id="XP_022668341.1">
    <property type="nucleotide sequence ID" value="XM_022812606.1"/>
</dbReference>
<evidence type="ECO:0000256" key="3">
    <source>
        <dbReference type="ARBA" id="ARBA00022540"/>
    </source>
</evidence>
<dbReference type="PANTHER" id="PTHR15350">
    <property type="entry name" value="COP9 SIGNALOSOME COMPLEX SUBUNIT 7/DENDRITIC CELL PROTEIN GA17"/>
    <property type="match status" value="1"/>
</dbReference>
<dbReference type="HAMAP" id="MF_03012">
    <property type="entry name" value="eIF3m"/>
    <property type="match status" value="1"/>
</dbReference>
<dbReference type="InterPro" id="IPR027528">
    <property type="entry name" value="eIF3m"/>
</dbReference>
<dbReference type="KEGG" id="vde:111253348"/>
<evidence type="ECO:0000313" key="7">
    <source>
        <dbReference type="EnsemblMetazoa" id="XP_022668341"/>
    </source>
</evidence>
<dbReference type="GO" id="GO:0071541">
    <property type="term" value="C:eukaryotic translation initiation factor 3 complex, eIF3m"/>
    <property type="evidence" value="ECO:0007669"/>
    <property type="project" value="UniProtKB-UniRule"/>
</dbReference>
<dbReference type="GO" id="GO:0003743">
    <property type="term" value="F:translation initiation factor activity"/>
    <property type="evidence" value="ECO:0007669"/>
    <property type="project" value="UniProtKB-UniRule"/>
</dbReference>
<evidence type="ECO:0000313" key="8">
    <source>
        <dbReference type="Proteomes" id="UP000594260"/>
    </source>
</evidence>
<comment type="similarity">
    <text evidence="5">Belongs to the eIF-3 subunit M family.</text>
</comment>
<dbReference type="OrthoDB" id="10267031at2759"/>
<evidence type="ECO:0000259" key="6">
    <source>
        <dbReference type="PROSITE" id="PS50250"/>
    </source>
</evidence>
<keyword evidence="2 5" id="KW-0963">Cytoplasm</keyword>
<dbReference type="OMA" id="FNDEHKG"/>
<keyword evidence="3 5" id="KW-0396">Initiation factor</keyword>
<dbReference type="CTD" id="10480"/>
<dbReference type="EnsemblMetazoa" id="XM_022812606">
    <property type="protein sequence ID" value="XP_022668341"/>
    <property type="gene ID" value="LOC111253348"/>
</dbReference>
<dbReference type="PANTHER" id="PTHR15350:SF2">
    <property type="entry name" value="EUKARYOTIC TRANSLATION INITIATION FACTOR 3 SUBUNIT M"/>
    <property type="match status" value="1"/>
</dbReference>
<keyword evidence="4 5" id="KW-0648">Protein biosynthesis</keyword>
<evidence type="ECO:0000256" key="2">
    <source>
        <dbReference type="ARBA" id="ARBA00022490"/>
    </source>
</evidence>
<dbReference type="AlphaFoldDB" id="A0A7M7KNE3"/>
<comment type="subunit">
    <text evidence="5">Component of the eukaryotic translation initiation factor 3 (eIF-3) complex.</text>
</comment>
<dbReference type="Proteomes" id="UP000594260">
    <property type="component" value="Unplaced"/>
</dbReference>
<dbReference type="GO" id="GO:0033290">
    <property type="term" value="C:eukaryotic 48S preinitiation complex"/>
    <property type="evidence" value="ECO:0007669"/>
    <property type="project" value="UniProtKB-UniRule"/>
</dbReference>
<dbReference type="GO" id="GO:0001732">
    <property type="term" value="P:formation of cytoplasmic translation initiation complex"/>
    <property type="evidence" value="ECO:0007669"/>
    <property type="project" value="UniProtKB-UniRule"/>
</dbReference>
<keyword evidence="8" id="KW-1185">Reference proteome</keyword>
<dbReference type="Pfam" id="PF01399">
    <property type="entry name" value="PCI"/>
    <property type="match status" value="1"/>
</dbReference>
<evidence type="ECO:0000256" key="4">
    <source>
        <dbReference type="ARBA" id="ARBA00022917"/>
    </source>
</evidence>
<feature type="domain" description="PCI" evidence="6">
    <location>
        <begin position="174"/>
        <end position="334"/>
    </location>
</feature>
<sequence length="380" mass="43774">MSLPMFIPLTFNEQCSEIHQMFLEFNAPISEKPKELNAEISDLLGVCDVCFKMPPEDAESVLNGFVSILVCKTDNIEADYKLFCERLESATVQPYLGVAFNVLYNFYEGLADDCPNRVDVFCSLLRVAAKVGSVPEVFQDVSVTKKWLEEIRCPVDKARQVYRNIHSALGSTSVSDMPLRVMVELLSTYQDHDAAEANQDAIKCIAFAISDPNTYLMDHLIPLKPIKALENQPINELLKIFVYGKLSEYREFYRKHKEVVEQLGLDHEKNVEKMRYLTFMYLAEKNQEISFDDIKREVEIDDVEGFTINVLRTKLVTAKVNQPNQKVIVVSTMHRSFMKNEWEQLREILSGWYQRLEKVEQSTQQIVQAQQQMAAQQSRT</sequence>
<dbReference type="GO" id="GO:0016282">
    <property type="term" value="C:eukaryotic 43S preinitiation complex"/>
    <property type="evidence" value="ECO:0007669"/>
    <property type="project" value="UniProtKB-UniRule"/>
</dbReference>
<dbReference type="InterPro" id="IPR000717">
    <property type="entry name" value="PCI_dom"/>
</dbReference>
<dbReference type="InParanoid" id="A0A7M7KNE3"/>
<organism evidence="7 8">
    <name type="scientific">Varroa destructor</name>
    <name type="common">Honeybee mite</name>
    <dbReference type="NCBI Taxonomy" id="109461"/>
    <lineage>
        <taxon>Eukaryota</taxon>
        <taxon>Metazoa</taxon>
        <taxon>Ecdysozoa</taxon>
        <taxon>Arthropoda</taxon>
        <taxon>Chelicerata</taxon>
        <taxon>Arachnida</taxon>
        <taxon>Acari</taxon>
        <taxon>Parasitiformes</taxon>
        <taxon>Mesostigmata</taxon>
        <taxon>Gamasina</taxon>
        <taxon>Dermanyssoidea</taxon>
        <taxon>Varroidae</taxon>
        <taxon>Varroa</taxon>
    </lineage>
</organism>
<evidence type="ECO:0000256" key="5">
    <source>
        <dbReference type="HAMAP-Rule" id="MF_03012"/>
    </source>
</evidence>
<name>A0A7M7KNE3_VARDE</name>
<comment type="function">
    <text evidence="5">Component of the eukaryotic translation initiation factor 3 (eIF-3) complex, which is involved in protein synthesis of a specialized repertoire of mRNAs and, together with other initiation factors, stimulates binding of mRNA and methionyl-tRNAi to the 40S ribosome. The eIF-3 complex specifically targets and initiates translation of a subset of mRNAs involved in cell proliferation.</text>
</comment>
<dbReference type="PROSITE" id="PS50250">
    <property type="entry name" value="PCI"/>
    <property type="match status" value="1"/>
</dbReference>
<accession>A0A7M7KNE3</accession>
<dbReference type="SMART" id="SM00088">
    <property type="entry name" value="PINT"/>
    <property type="match status" value="1"/>
</dbReference>